<dbReference type="InterPro" id="IPR000210">
    <property type="entry name" value="BTB/POZ_dom"/>
</dbReference>
<dbReference type="SUPFAM" id="SSF54695">
    <property type="entry name" value="POZ domain"/>
    <property type="match status" value="1"/>
</dbReference>
<protein>
    <recommendedName>
        <fullName evidence="1">BTB domain-containing protein</fullName>
    </recommendedName>
</protein>
<dbReference type="PANTHER" id="PTHR47843">
    <property type="entry name" value="BTB DOMAIN-CONTAINING PROTEIN-RELATED"/>
    <property type="match status" value="1"/>
</dbReference>
<dbReference type="Pfam" id="PF00651">
    <property type="entry name" value="BTB"/>
    <property type="match status" value="1"/>
</dbReference>
<name>A0A6A5YY71_9PLEO</name>
<sequence length="180" mass="20884">MVTIVVGKGDKQKSFNLYKDVLTFHSTYFRNALKHEWVEGQSKIITLTEDDPDVFQIFSYWLFSKRLYHPDPAIQASDLNDIPLTFRRICEIYVLGDMRGIPELCNATLDLFFAKMMAQWVFPCDQLNHVYDNTPDKSPLRQLCLDDYVKWGSVESINADTSSYPKDFLVDLIIAAKKEK</sequence>
<accession>A0A6A5YY71</accession>
<dbReference type="EMBL" id="ML977332">
    <property type="protein sequence ID" value="KAF2112095.1"/>
    <property type="molecule type" value="Genomic_DNA"/>
</dbReference>
<dbReference type="PANTHER" id="PTHR47843:SF2">
    <property type="entry name" value="BTB DOMAIN-CONTAINING PROTEIN"/>
    <property type="match status" value="1"/>
</dbReference>
<evidence type="ECO:0000313" key="2">
    <source>
        <dbReference type="EMBL" id="KAF2112095.1"/>
    </source>
</evidence>
<evidence type="ECO:0000313" key="3">
    <source>
        <dbReference type="Proteomes" id="UP000799770"/>
    </source>
</evidence>
<dbReference type="Proteomes" id="UP000799770">
    <property type="component" value="Unassembled WGS sequence"/>
</dbReference>
<dbReference type="InterPro" id="IPR011333">
    <property type="entry name" value="SKP1/BTB/POZ_sf"/>
</dbReference>
<proteinExistence type="predicted"/>
<feature type="non-terminal residue" evidence="2">
    <location>
        <position position="180"/>
    </location>
</feature>
<dbReference type="CDD" id="cd18186">
    <property type="entry name" value="BTB_POZ_ZBTB_KLHL-like"/>
    <property type="match status" value="1"/>
</dbReference>
<dbReference type="PROSITE" id="PS50097">
    <property type="entry name" value="BTB"/>
    <property type="match status" value="1"/>
</dbReference>
<dbReference type="Gene3D" id="3.30.710.10">
    <property type="entry name" value="Potassium Channel Kv1.1, Chain A"/>
    <property type="match status" value="1"/>
</dbReference>
<gene>
    <name evidence="2" type="ORF">BDV96DRAFT_456384</name>
</gene>
<dbReference type="OrthoDB" id="194443at2759"/>
<dbReference type="AlphaFoldDB" id="A0A6A5YY71"/>
<keyword evidence="3" id="KW-1185">Reference proteome</keyword>
<organism evidence="2 3">
    <name type="scientific">Lophiotrema nucula</name>
    <dbReference type="NCBI Taxonomy" id="690887"/>
    <lineage>
        <taxon>Eukaryota</taxon>
        <taxon>Fungi</taxon>
        <taxon>Dikarya</taxon>
        <taxon>Ascomycota</taxon>
        <taxon>Pezizomycotina</taxon>
        <taxon>Dothideomycetes</taxon>
        <taxon>Pleosporomycetidae</taxon>
        <taxon>Pleosporales</taxon>
        <taxon>Lophiotremataceae</taxon>
        <taxon>Lophiotrema</taxon>
    </lineage>
</organism>
<reference evidence="2" key="1">
    <citation type="journal article" date="2020" name="Stud. Mycol.">
        <title>101 Dothideomycetes genomes: a test case for predicting lifestyles and emergence of pathogens.</title>
        <authorList>
            <person name="Haridas S."/>
            <person name="Albert R."/>
            <person name="Binder M."/>
            <person name="Bloem J."/>
            <person name="Labutti K."/>
            <person name="Salamov A."/>
            <person name="Andreopoulos B."/>
            <person name="Baker S."/>
            <person name="Barry K."/>
            <person name="Bills G."/>
            <person name="Bluhm B."/>
            <person name="Cannon C."/>
            <person name="Castanera R."/>
            <person name="Culley D."/>
            <person name="Daum C."/>
            <person name="Ezra D."/>
            <person name="Gonzalez J."/>
            <person name="Henrissat B."/>
            <person name="Kuo A."/>
            <person name="Liang C."/>
            <person name="Lipzen A."/>
            <person name="Lutzoni F."/>
            <person name="Magnuson J."/>
            <person name="Mondo S."/>
            <person name="Nolan M."/>
            <person name="Ohm R."/>
            <person name="Pangilinan J."/>
            <person name="Park H.-J."/>
            <person name="Ramirez L."/>
            <person name="Alfaro M."/>
            <person name="Sun H."/>
            <person name="Tritt A."/>
            <person name="Yoshinaga Y."/>
            <person name="Zwiers L.-H."/>
            <person name="Turgeon B."/>
            <person name="Goodwin S."/>
            <person name="Spatafora J."/>
            <person name="Crous P."/>
            <person name="Grigoriev I."/>
        </authorList>
    </citation>
    <scope>NUCLEOTIDE SEQUENCE</scope>
    <source>
        <strain evidence="2">CBS 627.86</strain>
    </source>
</reference>
<feature type="domain" description="BTB" evidence="1">
    <location>
        <begin position="1"/>
        <end position="71"/>
    </location>
</feature>
<evidence type="ECO:0000259" key="1">
    <source>
        <dbReference type="PROSITE" id="PS50097"/>
    </source>
</evidence>